<protein>
    <submittedName>
        <fullName evidence="1">Uncharacterized protein</fullName>
    </submittedName>
</protein>
<comment type="caution">
    <text evidence="1">The sequence shown here is derived from an EMBL/GenBank/DDBJ whole genome shotgun (WGS) entry which is preliminary data.</text>
</comment>
<reference evidence="1" key="2">
    <citation type="submission" date="2020-11" db="EMBL/GenBank/DDBJ databases">
        <authorList>
            <person name="McCartney M.A."/>
            <person name="Auch B."/>
            <person name="Kono T."/>
            <person name="Mallez S."/>
            <person name="Becker A."/>
            <person name="Gohl D.M."/>
            <person name="Silverstein K.A.T."/>
            <person name="Koren S."/>
            <person name="Bechman K.B."/>
            <person name="Herman A."/>
            <person name="Abrahante J.E."/>
            <person name="Garbe J."/>
        </authorList>
    </citation>
    <scope>NUCLEOTIDE SEQUENCE</scope>
    <source>
        <strain evidence="1">Duluth1</strain>
        <tissue evidence="1">Whole animal</tissue>
    </source>
</reference>
<organism evidence="1 2">
    <name type="scientific">Dreissena polymorpha</name>
    <name type="common">Zebra mussel</name>
    <name type="synonym">Mytilus polymorpha</name>
    <dbReference type="NCBI Taxonomy" id="45954"/>
    <lineage>
        <taxon>Eukaryota</taxon>
        <taxon>Metazoa</taxon>
        <taxon>Spiralia</taxon>
        <taxon>Lophotrochozoa</taxon>
        <taxon>Mollusca</taxon>
        <taxon>Bivalvia</taxon>
        <taxon>Autobranchia</taxon>
        <taxon>Heteroconchia</taxon>
        <taxon>Euheterodonta</taxon>
        <taxon>Imparidentia</taxon>
        <taxon>Neoheterodontei</taxon>
        <taxon>Myida</taxon>
        <taxon>Dreissenoidea</taxon>
        <taxon>Dreissenidae</taxon>
        <taxon>Dreissena</taxon>
    </lineage>
</organism>
<accession>A0A9D4LM04</accession>
<sequence>MKELLAKTMVSIAGEEEMTKGGFIKEAELCKLIWEGLFEADDMPGISAFERCKRRLVLIEWLNKDVNLGAFPPYGNYIKGMSHILYEGLRTSQEGKLYLYALANSGTYYVRAPNTLCSESFFSSMQETDPWGQGILSSSGVQKHISDFTTITSMKMEDSRYLDIKCYLIPCITNLLNFMYHTLLPITHINGLYVTLLLKDNIFLG</sequence>
<evidence type="ECO:0000313" key="1">
    <source>
        <dbReference type="EMBL" id="KAH3860978.1"/>
    </source>
</evidence>
<gene>
    <name evidence="1" type="ORF">DPMN_023904</name>
</gene>
<dbReference type="Proteomes" id="UP000828390">
    <property type="component" value="Unassembled WGS sequence"/>
</dbReference>
<name>A0A9D4LM04_DREPO</name>
<reference evidence="1" key="1">
    <citation type="journal article" date="2019" name="bioRxiv">
        <title>The Genome of the Zebra Mussel, Dreissena polymorpha: A Resource for Invasive Species Research.</title>
        <authorList>
            <person name="McCartney M.A."/>
            <person name="Auch B."/>
            <person name="Kono T."/>
            <person name="Mallez S."/>
            <person name="Zhang Y."/>
            <person name="Obille A."/>
            <person name="Becker A."/>
            <person name="Abrahante J.E."/>
            <person name="Garbe J."/>
            <person name="Badalamenti J.P."/>
            <person name="Herman A."/>
            <person name="Mangelson H."/>
            <person name="Liachko I."/>
            <person name="Sullivan S."/>
            <person name="Sone E.D."/>
            <person name="Koren S."/>
            <person name="Silverstein K.A.T."/>
            <person name="Beckman K.B."/>
            <person name="Gohl D.M."/>
        </authorList>
    </citation>
    <scope>NUCLEOTIDE SEQUENCE</scope>
    <source>
        <strain evidence="1">Duluth1</strain>
        <tissue evidence="1">Whole animal</tissue>
    </source>
</reference>
<dbReference type="EMBL" id="JAIWYP010000002">
    <property type="protein sequence ID" value="KAH3860978.1"/>
    <property type="molecule type" value="Genomic_DNA"/>
</dbReference>
<keyword evidence="2" id="KW-1185">Reference proteome</keyword>
<evidence type="ECO:0000313" key="2">
    <source>
        <dbReference type="Proteomes" id="UP000828390"/>
    </source>
</evidence>
<proteinExistence type="predicted"/>
<dbReference type="AlphaFoldDB" id="A0A9D4LM04"/>